<dbReference type="Proteomes" id="UP000646548">
    <property type="component" value="Unassembled WGS sequence"/>
</dbReference>
<accession>A0A834BXE1</accession>
<protein>
    <submittedName>
        <fullName evidence="1">Uncharacterized protein</fullName>
    </submittedName>
</protein>
<dbReference type="AlphaFoldDB" id="A0A834BXE1"/>
<reference evidence="1" key="1">
    <citation type="journal article" name="BMC Genomics">
        <title>Long-read sequencing and de novo genome assembly of marine medaka (Oryzias melastigma).</title>
        <authorList>
            <person name="Liang P."/>
            <person name="Saqib H.S.A."/>
            <person name="Ni X."/>
            <person name="Shen Y."/>
        </authorList>
    </citation>
    <scope>NUCLEOTIDE SEQUENCE</scope>
    <source>
        <strain evidence="1">Bigg-433</strain>
    </source>
</reference>
<organism evidence="1 2">
    <name type="scientific">Oryzias melastigma</name>
    <name type="common">Marine medaka</name>
    <dbReference type="NCBI Taxonomy" id="30732"/>
    <lineage>
        <taxon>Eukaryota</taxon>
        <taxon>Metazoa</taxon>
        <taxon>Chordata</taxon>
        <taxon>Craniata</taxon>
        <taxon>Vertebrata</taxon>
        <taxon>Euteleostomi</taxon>
        <taxon>Actinopterygii</taxon>
        <taxon>Neopterygii</taxon>
        <taxon>Teleostei</taxon>
        <taxon>Neoteleostei</taxon>
        <taxon>Acanthomorphata</taxon>
        <taxon>Ovalentaria</taxon>
        <taxon>Atherinomorphae</taxon>
        <taxon>Beloniformes</taxon>
        <taxon>Adrianichthyidae</taxon>
        <taxon>Oryziinae</taxon>
        <taxon>Oryzias</taxon>
    </lineage>
</organism>
<evidence type="ECO:0000313" key="1">
    <source>
        <dbReference type="EMBL" id="KAF6721702.1"/>
    </source>
</evidence>
<dbReference type="EMBL" id="WKFB01000483">
    <property type="protein sequence ID" value="KAF6721702.1"/>
    <property type="molecule type" value="Genomic_DNA"/>
</dbReference>
<sequence length="106" mass="11581">MEAGARSLSCSAQPMAVCGLPPSEGTPATLPVQTHKVRVPFQPPPPLLPAALLCEAKIQNVLQCVTIVVSQLAKANLNYRLQRSSFSYLPHTFLEEYLFLRKTAAF</sequence>
<comment type="caution">
    <text evidence="1">The sequence shown here is derived from an EMBL/GenBank/DDBJ whole genome shotgun (WGS) entry which is preliminary data.</text>
</comment>
<name>A0A834BXE1_ORYME</name>
<proteinExistence type="predicted"/>
<gene>
    <name evidence="1" type="ORF">FQA47_009829</name>
</gene>
<evidence type="ECO:0000313" key="2">
    <source>
        <dbReference type="Proteomes" id="UP000646548"/>
    </source>
</evidence>